<dbReference type="SUPFAM" id="SSF54373">
    <property type="entry name" value="FAD-linked reductases, C-terminal domain"/>
    <property type="match status" value="1"/>
</dbReference>
<dbReference type="Pfam" id="PF13450">
    <property type="entry name" value="NAD_binding_8"/>
    <property type="match status" value="1"/>
</dbReference>
<evidence type="ECO:0000256" key="3">
    <source>
        <dbReference type="ARBA" id="ARBA00022827"/>
    </source>
</evidence>
<accession>A0ABN7HVL0</accession>
<dbReference type="EMBL" id="CAJHCP010000007">
    <property type="protein sequence ID" value="CAD6540304.1"/>
    <property type="molecule type" value="Genomic_DNA"/>
</dbReference>
<dbReference type="PANTHER" id="PTHR46056">
    <property type="entry name" value="LONG-CHAIN-ALCOHOL OXIDASE"/>
    <property type="match status" value="1"/>
</dbReference>
<dbReference type="SUPFAM" id="SSF51905">
    <property type="entry name" value="FAD/NAD(P)-binding domain"/>
    <property type="match status" value="1"/>
</dbReference>
<feature type="domain" description="Glucose-methanol-choline oxidoreductase C-terminal" evidence="6">
    <location>
        <begin position="400"/>
        <end position="517"/>
    </location>
</feature>
<comment type="similarity">
    <text evidence="1">Belongs to the GMC oxidoreductase family.</text>
</comment>
<dbReference type="Proteomes" id="UP000598032">
    <property type="component" value="Unassembled WGS sequence"/>
</dbReference>
<dbReference type="GO" id="GO:0016491">
    <property type="term" value="F:oxidoreductase activity"/>
    <property type="evidence" value="ECO:0007669"/>
    <property type="project" value="UniProtKB-KW"/>
</dbReference>
<evidence type="ECO:0000313" key="8">
    <source>
        <dbReference type="Proteomes" id="UP000598032"/>
    </source>
</evidence>
<evidence type="ECO:0000256" key="1">
    <source>
        <dbReference type="ARBA" id="ARBA00010790"/>
    </source>
</evidence>
<dbReference type="PANTHER" id="PTHR46056:SF12">
    <property type="entry name" value="LONG-CHAIN-ALCOHOL OXIDASE"/>
    <property type="match status" value="1"/>
</dbReference>
<evidence type="ECO:0000313" key="7">
    <source>
        <dbReference type="EMBL" id="CAD6540304.1"/>
    </source>
</evidence>
<dbReference type="RefSeq" id="WP_201643511.1">
    <property type="nucleotide sequence ID" value="NZ_CAJHCP010000007.1"/>
</dbReference>
<dbReference type="Pfam" id="PF05199">
    <property type="entry name" value="GMC_oxred_C"/>
    <property type="match status" value="1"/>
</dbReference>
<keyword evidence="3" id="KW-0274">FAD</keyword>
<keyword evidence="8" id="KW-1185">Reference proteome</keyword>
<name>A0ABN7HVL0_9BURK</name>
<dbReference type="Pfam" id="PF00732">
    <property type="entry name" value="GMC_oxred_N"/>
    <property type="match status" value="1"/>
</dbReference>
<feature type="domain" description="Glucose-methanol-choline oxidoreductase N-terminal" evidence="5">
    <location>
        <begin position="198"/>
        <end position="308"/>
    </location>
</feature>
<organism evidence="7 8">
    <name type="scientific">Paraburkholderia metrosideri</name>
    <dbReference type="NCBI Taxonomy" id="580937"/>
    <lineage>
        <taxon>Bacteria</taxon>
        <taxon>Pseudomonadati</taxon>
        <taxon>Pseudomonadota</taxon>
        <taxon>Betaproteobacteria</taxon>
        <taxon>Burkholderiales</taxon>
        <taxon>Burkholderiaceae</taxon>
        <taxon>Paraburkholderia</taxon>
    </lineage>
</organism>
<evidence type="ECO:0000256" key="2">
    <source>
        <dbReference type="ARBA" id="ARBA00022630"/>
    </source>
</evidence>
<dbReference type="Gene3D" id="3.50.50.60">
    <property type="entry name" value="FAD/NAD(P)-binding domain"/>
    <property type="match status" value="2"/>
</dbReference>
<keyword evidence="4 7" id="KW-0560">Oxidoreductase</keyword>
<comment type="caution">
    <text evidence="7">The sequence shown here is derived from an EMBL/GenBank/DDBJ whole genome shotgun (WGS) entry which is preliminary data.</text>
</comment>
<dbReference type="EC" id="1.1.1.400" evidence="7"/>
<reference evidence="7 8" key="1">
    <citation type="submission" date="2020-10" db="EMBL/GenBank/DDBJ databases">
        <authorList>
            <person name="Peeters C."/>
        </authorList>
    </citation>
    <scope>NUCLEOTIDE SEQUENCE [LARGE SCALE GENOMIC DNA]</scope>
    <source>
        <strain evidence="7 8">LMG 28140</strain>
    </source>
</reference>
<dbReference type="InterPro" id="IPR000172">
    <property type="entry name" value="GMC_OxRdtase_N"/>
</dbReference>
<evidence type="ECO:0000259" key="5">
    <source>
        <dbReference type="Pfam" id="PF00732"/>
    </source>
</evidence>
<keyword evidence="2" id="KW-0285">Flavoprotein</keyword>
<dbReference type="InterPro" id="IPR007867">
    <property type="entry name" value="GMC_OxRtase_C"/>
</dbReference>
<evidence type="ECO:0000256" key="4">
    <source>
        <dbReference type="ARBA" id="ARBA00023002"/>
    </source>
</evidence>
<gene>
    <name evidence="7" type="primary">mpdB_2</name>
    <name evidence="7" type="ORF">LMG28140_03484</name>
</gene>
<sequence length="536" mass="58126">MTDVADIVIVGSGASGAAAAWSLSRNRSLRIVCFEQGSVTRASDYPSSTVDWELARAGKYSSNPAMRANPADYPIDDSASPISIANFNGFGGSTILYSAHFPRFHPSDFRTRSLDGVGDDWPLDYDDLQPFFRENERMMGVAGLVGDPASPDYDSLLPPVPLGDVGREMARGFNSLGWHWWPSYSAINTHKHGARAACVNLGPCNSGCTQGAKASVDVTYWPAARQQGVEVRIECRVREITLDARGRASGVIYVDAKGRENRINAKIVVVACSGIGTPRLLLNSKSSAFPDGLLNEHGLVGRNLMLHPLAYTEGVFEDNLRSSIGPHGCCILSQQFYETAPDRDFVRGYTMQVLRGAPPVETAVSGYFMRQVPLGPDHHKRFARQFNHTAGIAVITEDLPEAHNRVELDLEHCDSSGMPGVKVFYTLGENTKRMLKHGLEASKQVFDAAGARVVSAFAPVKHTGWHLMGTARMGEDPATSVVNRYGQAHAVKNLFIVDSSIFVTAGAVNPVATAQALTLMACDFLHRNMSELIGEA</sequence>
<dbReference type="InterPro" id="IPR036188">
    <property type="entry name" value="FAD/NAD-bd_sf"/>
</dbReference>
<evidence type="ECO:0000259" key="6">
    <source>
        <dbReference type="Pfam" id="PF05199"/>
    </source>
</evidence>
<protein>
    <submittedName>
        <fullName evidence="7">2-methyl-1,2-propanediol dehydrogenase</fullName>
        <ecNumber evidence="7">1.1.1.400</ecNumber>
    </submittedName>
</protein>
<proteinExistence type="inferred from homology"/>